<keyword evidence="2" id="KW-1185">Reference proteome</keyword>
<gene>
    <name evidence="1" type="ORF">SAMN05444005_103153</name>
</gene>
<evidence type="ECO:0000313" key="2">
    <source>
        <dbReference type="Proteomes" id="UP000198648"/>
    </source>
</evidence>
<reference evidence="1 2" key="1">
    <citation type="submission" date="2016-10" db="EMBL/GenBank/DDBJ databases">
        <authorList>
            <person name="de Groot N.N."/>
        </authorList>
    </citation>
    <scope>NUCLEOTIDE SEQUENCE [LARGE SCALE GENOMIC DNA]</scope>
    <source>
        <strain evidence="1 2">DSM 27078</strain>
    </source>
</reference>
<dbReference type="EMBL" id="FOEI01000003">
    <property type="protein sequence ID" value="SEP91251.1"/>
    <property type="molecule type" value="Genomic_DNA"/>
</dbReference>
<proteinExistence type="predicted"/>
<dbReference type="Proteomes" id="UP000198648">
    <property type="component" value="Unassembled WGS sequence"/>
</dbReference>
<dbReference type="AlphaFoldDB" id="A0A1H9BRC6"/>
<evidence type="ECO:0000313" key="1">
    <source>
        <dbReference type="EMBL" id="SEP91251.1"/>
    </source>
</evidence>
<dbReference type="STRING" id="1299341.SAMN05444005_103153"/>
<accession>A0A1H9BRC6</accession>
<protein>
    <submittedName>
        <fullName evidence="1">Uncharacterized protein</fullName>
    </submittedName>
</protein>
<organism evidence="1 2">
    <name type="scientific">Flavobacterium urocaniciphilum</name>
    <dbReference type="NCBI Taxonomy" id="1299341"/>
    <lineage>
        <taxon>Bacteria</taxon>
        <taxon>Pseudomonadati</taxon>
        <taxon>Bacteroidota</taxon>
        <taxon>Flavobacteriia</taxon>
        <taxon>Flavobacteriales</taxon>
        <taxon>Flavobacteriaceae</taxon>
        <taxon>Flavobacterium</taxon>
    </lineage>
</organism>
<sequence length="163" mass="18763">MKTMATKVKPNETIGDHLPILTWQVNRIMKNCQYKDDIKAEWVQWVTGDVKRTSLKSITQAQAKKIIMTQEGSTPVTTGRDLSENWAVFDKSNQKHRVILSCMYQAQWTVPSDKYGEIPDMERLSNFLKSDRSPVKKPLKDMQPFELEKVIAALNSIIKSIHK</sequence>
<name>A0A1H9BRC6_9FLAO</name>